<dbReference type="InterPro" id="IPR012020">
    <property type="entry name" value="ABHD4"/>
</dbReference>
<evidence type="ECO:0000313" key="6">
    <source>
        <dbReference type="EMBL" id="HFK98321.1"/>
    </source>
</evidence>
<name>A0A832A5E5_9BACT</name>
<dbReference type="PIRSF" id="PIRSF005211">
    <property type="entry name" value="Ab_hydro_YheT"/>
    <property type="match status" value="1"/>
</dbReference>
<dbReference type="InterPro" id="IPR050960">
    <property type="entry name" value="AB_hydrolase_4_sf"/>
</dbReference>
<proteinExistence type="inferred from homology"/>
<dbReference type="EMBL" id="DSTK01000039">
    <property type="protein sequence ID" value="HFK98321.1"/>
    <property type="molecule type" value="Genomic_DNA"/>
</dbReference>
<dbReference type="SUPFAM" id="SSF53474">
    <property type="entry name" value="alpha/beta-Hydrolases"/>
    <property type="match status" value="1"/>
</dbReference>
<gene>
    <name evidence="6" type="ORF">ENS06_13500</name>
</gene>
<feature type="active site" description="Charge relay system" evidence="4">
    <location>
        <position position="265"/>
    </location>
</feature>
<protein>
    <submittedName>
        <fullName evidence="6">Alpha/beta fold hydrolase</fullName>
    </submittedName>
</protein>
<organism evidence="6">
    <name type="scientific">Desulfacinum infernum</name>
    <dbReference type="NCBI Taxonomy" id="35837"/>
    <lineage>
        <taxon>Bacteria</taxon>
        <taxon>Pseudomonadati</taxon>
        <taxon>Thermodesulfobacteriota</taxon>
        <taxon>Syntrophobacteria</taxon>
        <taxon>Syntrophobacterales</taxon>
        <taxon>Syntrophobacteraceae</taxon>
        <taxon>Desulfacinum</taxon>
    </lineage>
</organism>
<dbReference type="Pfam" id="PF00561">
    <property type="entry name" value="Abhydrolase_1"/>
    <property type="match status" value="1"/>
</dbReference>
<dbReference type="PANTHER" id="PTHR10794">
    <property type="entry name" value="ABHYDROLASE DOMAIN-CONTAINING PROTEIN"/>
    <property type="match status" value="1"/>
</dbReference>
<keyword evidence="2" id="KW-0719">Serine esterase</keyword>
<dbReference type="InterPro" id="IPR000073">
    <property type="entry name" value="AB_hydrolase_1"/>
</dbReference>
<dbReference type="PROSITE" id="PS01133">
    <property type="entry name" value="UPF0017"/>
    <property type="match status" value="1"/>
</dbReference>
<feature type="active site" description="Charge relay system" evidence="4">
    <location>
        <position position="138"/>
    </location>
</feature>
<comment type="similarity">
    <text evidence="1">Belongs to the AB hydrolase superfamily. AB hydrolase 4 family.</text>
</comment>
<evidence type="ECO:0000256" key="1">
    <source>
        <dbReference type="ARBA" id="ARBA00010884"/>
    </source>
</evidence>
<dbReference type="Gene3D" id="3.40.50.1820">
    <property type="entry name" value="alpha/beta hydrolase"/>
    <property type="match status" value="1"/>
</dbReference>
<dbReference type="PANTHER" id="PTHR10794:SF94">
    <property type="entry name" value="ESTERASE YHET-RELATED"/>
    <property type="match status" value="1"/>
</dbReference>
<dbReference type="GO" id="GO:0047372">
    <property type="term" value="F:monoacylglycerol lipase activity"/>
    <property type="evidence" value="ECO:0007669"/>
    <property type="project" value="TreeGrafter"/>
</dbReference>
<evidence type="ECO:0000256" key="4">
    <source>
        <dbReference type="PIRSR" id="PIRSR005211-1"/>
    </source>
</evidence>
<evidence type="ECO:0000259" key="5">
    <source>
        <dbReference type="Pfam" id="PF00561"/>
    </source>
</evidence>
<dbReference type="AlphaFoldDB" id="A0A832A5E5"/>
<feature type="domain" description="AB hydrolase-1" evidence="5">
    <location>
        <begin position="61"/>
        <end position="270"/>
    </location>
</feature>
<keyword evidence="3 6" id="KW-0378">Hydrolase</keyword>
<comment type="caution">
    <text evidence="6">The sequence shown here is derived from an EMBL/GenBank/DDBJ whole genome shotgun (WGS) entry which is preliminary data.</text>
</comment>
<evidence type="ECO:0000256" key="2">
    <source>
        <dbReference type="ARBA" id="ARBA00022487"/>
    </source>
</evidence>
<reference evidence="6" key="1">
    <citation type="journal article" date="2020" name="mSystems">
        <title>Genome- and Community-Level Interaction Insights into Carbon Utilization and Element Cycling Functions of Hydrothermarchaeota in Hydrothermal Sediment.</title>
        <authorList>
            <person name="Zhou Z."/>
            <person name="Liu Y."/>
            <person name="Xu W."/>
            <person name="Pan J."/>
            <person name="Luo Z.H."/>
            <person name="Li M."/>
        </authorList>
    </citation>
    <scope>NUCLEOTIDE SEQUENCE [LARGE SCALE GENOMIC DNA]</scope>
    <source>
        <strain evidence="6">SpSt-456</strain>
    </source>
</reference>
<sequence>MLEPRSYRAPRFLRNPHLQMIAANQVRLVRGVGYERERLETPDGDFLDVDWAPVGAPRAAVLCHGLEGHSRRPYVLGMARALNRAGWDVCAVNYRGCSGTPNRKPFFYHSGMTEDLETVVRHVTHRAGYSTVALVGFSLGGNLILKYLGDRGREVPVQIRAAVAFSVPCDLAGSARAISRPRNRLYLRRFLRRLRKKIEAKQALFPELLSTAGYESIRTFEDFDNRYTAPLHGFRDAQDYYAKASAKPVLERIAVPTLLVNALDDPFLSPECFPYREASQSPYLVLETPCHGSHVGFYDLSRDGTLWSERRTAAFLQDQSLP</sequence>
<dbReference type="InterPro" id="IPR000952">
    <property type="entry name" value="AB_hydrolase_4_CS"/>
</dbReference>
<dbReference type="InterPro" id="IPR029058">
    <property type="entry name" value="AB_hydrolase_fold"/>
</dbReference>
<feature type="active site" description="Charge relay system" evidence="4">
    <location>
        <position position="294"/>
    </location>
</feature>
<dbReference type="GO" id="GO:0034338">
    <property type="term" value="F:short-chain carboxylesterase activity"/>
    <property type="evidence" value="ECO:0007669"/>
    <property type="project" value="TreeGrafter"/>
</dbReference>
<evidence type="ECO:0000256" key="3">
    <source>
        <dbReference type="ARBA" id="ARBA00022801"/>
    </source>
</evidence>
<accession>A0A832A5E5</accession>